<comment type="catalytic activity">
    <reaction evidence="3">
        <text>[thioredoxin]-dithiol + NADP(+) = [thioredoxin]-disulfide + NADPH + H(+)</text>
        <dbReference type="Rhea" id="RHEA:20345"/>
        <dbReference type="Rhea" id="RHEA-COMP:10698"/>
        <dbReference type="Rhea" id="RHEA-COMP:10700"/>
        <dbReference type="ChEBI" id="CHEBI:15378"/>
        <dbReference type="ChEBI" id="CHEBI:29950"/>
        <dbReference type="ChEBI" id="CHEBI:50058"/>
        <dbReference type="ChEBI" id="CHEBI:57783"/>
        <dbReference type="ChEBI" id="CHEBI:58349"/>
        <dbReference type="EC" id="1.8.1.9"/>
    </reaction>
</comment>
<dbReference type="STRING" id="1801.BRW64_02910"/>
<name>A0A1Q4HLZ7_9MYCO</name>
<keyword evidence="9" id="KW-1185">Reference proteome</keyword>
<evidence type="ECO:0000256" key="3">
    <source>
        <dbReference type="ARBA" id="ARBA00048132"/>
    </source>
</evidence>
<evidence type="ECO:0000313" key="6">
    <source>
        <dbReference type="EMBL" id="OPE45511.1"/>
    </source>
</evidence>
<organism evidence="6 8">
    <name type="scientific">Mycolicibacterium diernhoferi</name>
    <dbReference type="NCBI Taxonomy" id="1801"/>
    <lineage>
        <taxon>Bacteria</taxon>
        <taxon>Bacillati</taxon>
        <taxon>Actinomycetota</taxon>
        <taxon>Actinomycetes</taxon>
        <taxon>Mycobacteriales</taxon>
        <taxon>Mycobacteriaceae</taxon>
        <taxon>Mycolicibacterium</taxon>
    </lineage>
</organism>
<evidence type="ECO:0000313" key="7">
    <source>
        <dbReference type="EMBL" id="PEG54509.1"/>
    </source>
</evidence>
<evidence type="ECO:0000259" key="4">
    <source>
        <dbReference type="Pfam" id="PF07992"/>
    </source>
</evidence>
<dbReference type="Proteomes" id="UP000220340">
    <property type="component" value="Unassembled WGS sequence"/>
</dbReference>
<keyword evidence="1" id="KW-0285">Flavoprotein</keyword>
<dbReference type="GO" id="GO:0004791">
    <property type="term" value="F:thioredoxin-disulfide reductase (NADPH) activity"/>
    <property type="evidence" value="ECO:0007669"/>
    <property type="project" value="UniProtKB-EC"/>
</dbReference>
<reference evidence="7 9" key="2">
    <citation type="submission" date="2017-10" db="EMBL/GenBank/DDBJ databases">
        <title>The new phylogeny of genus Mycobacterium.</title>
        <authorList>
            <person name="Tortoli E."/>
            <person name="Trovato A."/>
            <person name="Cirillo D.M."/>
        </authorList>
    </citation>
    <scope>NUCLEOTIDE SEQUENCE [LARGE SCALE GENOMIC DNA]</scope>
    <source>
        <strain evidence="7 9">IP141170001</strain>
    </source>
</reference>
<dbReference type="AlphaFoldDB" id="A0A1Q4HLZ7"/>
<dbReference type="InterPro" id="IPR029063">
    <property type="entry name" value="SAM-dependent_MTases_sf"/>
</dbReference>
<dbReference type="EMBL" id="PDCR01000012">
    <property type="protein sequence ID" value="PEG54509.1"/>
    <property type="molecule type" value="Genomic_DNA"/>
</dbReference>
<protein>
    <submittedName>
        <fullName evidence="6">Methyltransferase</fullName>
    </submittedName>
</protein>
<evidence type="ECO:0000313" key="9">
    <source>
        <dbReference type="Proteomes" id="UP000220340"/>
    </source>
</evidence>
<evidence type="ECO:0000256" key="1">
    <source>
        <dbReference type="ARBA" id="ARBA00022630"/>
    </source>
</evidence>
<feature type="domain" description="FAD/NAD(P)-binding" evidence="4">
    <location>
        <begin position="6"/>
        <end position="285"/>
    </location>
</feature>
<dbReference type="CDD" id="cd02440">
    <property type="entry name" value="AdoMet_MTases"/>
    <property type="match status" value="1"/>
</dbReference>
<dbReference type="OrthoDB" id="9786503at2"/>
<dbReference type="SUPFAM" id="SSF53335">
    <property type="entry name" value="S-adenosyl-L-methionine-dependent methyltransferases"/>
    <property type="match status" value="1"/>
</dbReference>
<reference evidence="6 8" key="1">
    <citation type="submission" date="2016-09" db="EMBL/GenBank/DDBJ databases">
        <title>genome sequences of unsequenced Mycobacteria.</title>
        <authorList>
            <person name="Greninger A.L."/>
            <person name="Jerome K.R."/>
            <person name="Mcnair B."/>
            <person name="Wallis C."/>
            <person name="Fang F."/>
        </authorList>
    </citation>
    <scope>NUCLEOTIDE SEQUENCE [LARGE SCALE GENOMIC DNA]</scope>
    <source>
        <strain evidence="6 8">BM1</strain>
    </source>
</reference>
<dbReference type="GO" id="GO:0032259">
    <property type="term" value="P:methylation"/>
    <property type="evidence" value="ECO:0007669"/>
    <property type="project" value="UniProtKB-KW"/>
</dbReference>
<evidence type="ECO:0000313" key="8">
    <source>
        <dbReference type="Proteomes" id="UP000191039"/>
    </source>
</evidence>
<dbReference type="Pfam" id="PF13649">
    <property type="entry name" value="Methyltransf_25"/>
    <property type="match status" value="1"/>
</dbReference>
<dbReference type="PRINTS" id="PR00469">
    <property type="entry name" value="PNDRDTASEII"/>
</dbReference>
<dbReference type="InterPro" id="IPR041698">
    <property type="entry name" value="Methyltransf_25"/>
</dbReference>
<keyword evidence="6" id="KW-0489">Methyltransferase</keyword>
<evidence type="ECO:0000259" key="5">
    <source>
        <dbReference type="Pfam" id="PF13649"/>
    </source>
</evidence>
<evidence type="ECO:0000256" key="2">
    <source>
        <dbReference type="ARBA" id="ARBA00023002"/>
    </source>
</evidence>
<dbReference type="PRINTS" id="PR00368">
    <property type="entry name" value="FADPNR"/>
</dbReference>
<dbReference type="InterPro" id="IPR036188">
    <property type="entry name" value="FAD/NAD-bd_sf"/>
</dbReference>
<keyword evidence="2" id="KW-0560">Oxidoreductase</keyword>
<sequence length="510" mass="54075">MDSEWDCVIVGGGAAGLSAALVLGRARRQTLLLDEGDQSNLAAHGIGGLLGHDGTPPAELYAAGRAELATYTSVNVRSATVSGVRPDGAGFVVELADGGRERARRILLATGMQYRPPQIAGLDVLWGGVAFHCPFCHGWEVRDQPLAVLADGDRAVHMALMLKGWTDDIVVLTNGAAVDSSLLEAAGISVDTREVVEFHSEAGELIEVRFASGEPLPRRGVLVATVLQQRSHLAAHLGVEFAPANPLAVDAIVVDEFQRTTVPGVFAAGDAGVQVPQVAAAVAGGSLAATAIVQSLLADEVGLPVPPWPVPDAQEHWNTHYGRRDRIWSGRANQRLVEVAESLEPGRALDLGCGEGGDAIWLASRGWSVVATDISQVALDRAAADAGELLSHIDFQHHNLEESFPDGLFDLVSAQFLHSKVPLDRVRVLRRAAEAVTPGGLLVIVDHGEAPPWSNHGHVEFPSAEEVVASLGLDESWERVRVGPVEREATGPDGQLGHLIDNVMVLRRVR</sequence>
<comment type="caution">
    <text evidence="6">The sequence shown here is derived from an EMBL/GenBank/DDBJ whole genome shotgun (WGS) entry which is preliminary data.</text>
</comment>
<dbReference type="Gene3D" id="3.50.50.60">
    <property type="entry name" value="FAD/NAD(P)-binding domain"/>
    <property type="match status" value="2"/>
</dbReference>
<dbReference type="RefSeq" id="WP_073854010.1">
    <property type="nucleotide sequence ID" value="NZ_BAAATC010000018.1"/>
</dbReference>
<dbReference type="InterPro" id="IPR023753">
    <property type="entry name" value="FAD/NAD-binding_dom"/>
</dbReference>
<dbReference type="Proteomes" id="UP000191039">
    <property type="component" value="Unassembled WGS sequence"/>
</dbReference>
<dbReference type="InterPro" id="IPR050097">
    <property type="entry name" value="Ferredoxin-NADP_redctase_2"/>
</dbReference>
<gene>
    <name evidence="6" type="ORF">BV510_27980</name>
    <name evidence="7" type="ORF">CRI78_11170</name>
</gene>
<dbReference type="Pfam" id="PF07992">
    <property type="entry name" value="Pyr_redox_2"/>
    <property type="match status" value="1"/>
</dbReference>
<dbReference type="PANTHER" id="PTHR48105">
    <property type="entry name" value="THIOREDOXIN REDUCTASE 1-RELATED-RELATED"/>
    <property type="match status" value="1"/>
</dbReference>
<dbReference type="GO" id="GO:0008168">
    <property type="term" value="F:methyltransferase activity"/>
    <property type="evidence" value="ECO:0007669"/>
    <property type="project" value="UniProtKB-KW"/>
</dbReference>
<proteinExistence type="predicted"/>
<feature type="domain" description="Methyltransferase" evidence="5">
    <location>
        <begin position="349"/>
        <end position="440"/>
    </location>
</feature>
<keyword evidence="6" id="KW-0808">Transferase</keyword>
<dbReference type="SUPFAM" id="SSF51905">
    <property type="entry name" value="FAD/NAD(P)-binding domain"/>
    <property type="match status" value="1"/>
</dbReference>
<accession>A0A1Q4HLZ7</accession>
<dbReference type="Gene3D" id="3.40.50.150">
    <property type="entry name" value="Vaccinia Virus protein VP39"/>
    <property type="match status" value="1"/>
</dbReference>
<dbReference type="EMBL" id="MIJD01000487">
    <property type="protein sequence ID" value="OPE45511.1"/>
    <property type="molecule type" value="Genomic_DNA"/>
</dbReference>